<reference evidence="1 2" key="1">
    <citation type="submission" date="2024-01" db="EMBL/GenBank/DDBJ databases">
        <title>Genome assemblies of Stephania.</title>
        <authorList>
            <person name="Yang L."/>
        </authorList>
    </citation>
    <scope>NUCLEOTIDE SEQUENCE [LARGE SCALE GENOMIC DNA]</scope>
    <source>
        <strain evidence="1">YNDBR</strain>
        <tissue evidence="1">Leaf</tissue>
    </source>
</reference>
<keyword evidence="2" id="KW-1185">Reference proteome</keyword>
<sequence>MRLLANTTKFELRSSLINMVQNNVFNGLSNEDSVAYVENFLEKCDTMHITRVIKVVII</sequence>
<dbReference type="Proteomes" id="UP001420932">
    <property type="component" value="Unassembled WGS sequence"/>
</dbReference>
<gene>
    <name evidence="1" type="ORF">Syun_019363</name>
</gene>
<dbReference type="AlphaFoldDB" id="A0AAP0IU05"/>
<name>A0AAP0IU05_9MAGN</name>
<comment type="caution">
    <text evidence="1">The sequence shown here is derived from an EMBL/GenBank/DDBJ whole genome shotgun (WGS) entry which is preliminary data.</text>
</comment>
<evidence type="ECO:0000313" key="1">
    <source>
        <dbReference type="EMBL" id="KAK9121746.1"/>
    </source>
</evidence>
<evidence type="ECO:0000313" key="2">
    <source>
        <dbReference type="Proteomes" id="UP001420932"/>
    </source>
</evidence>
<protein>
    <submittedName>
        <fullName evidence="1">Uncharacterized protein</fullName>
    </submittedName>
</protein>
<accession>A0AAP0IU05</accession>
<proteinExistence type="predicted"/>
<dbReference type="EMBL" id="JBBNAF010000008">
    <property type="protein sequence ID" value="KAK9121746.1"/>
    <property type="molecule type" value="Genomic_DNA"/>
</dbReference>
<organism evidence="1 2">
    <name type="scientific">Stephania yunnanensis</name>
    <dbReference type="NCBI Taxonomy" id="152371"/>
    <lineage>
        <taxon>Eukaryota</taxon>
        <taxon>Viridiplantae</taxon>
        <taxon>Streptophyta</taxon>
        <taxon>Embryophyta</taxon>
        <taxon>Tracheophyta</taxon>
        <taxon>Spermatophyta</taxon>
        <taxon>Magnoliopsida</taxon>
        <taxon>Ranunculales</taxon>
        <taxon>Menispermaceae</taxon>
        <taxon>Menispermoideae</taxon>
        <taxon>Cissampelideae</taxon>
        <taxon>Stephania</taxon>
    </lineage>
</organism>